<feature type="compositionally biased region" description="Low complexity" evidence="1">
    <location>
        <begin position="109"/>
        <end position="132"/>
    </location>
</feature>
<protein>
    <submittedName>
        <fullName evidence="2">Uncharacterized protein</fullName>
    </submittedName>
</protein>
<proteinExistence type="predicted"/>
<evidence type="ECO:0000256" key="1">
    <source>
        <dbReference type="SAM" id="MobiDB-lite"/>
    </source>
</evidence>
<dbReference type="HOGENOM" id="CLU_1269019_0_0_1"/>
<evidence type="ECO:0000313" key="3">
    <source>
        <dbReference type="Proteomes" id="UP000011713"/>
    </source>
</evidence>
<reference evidence="3" key="1">
    <citation type="journal article" date="2010" name="Science">
        <title>Signatures of adaptation to obligate biotrophy in the Hyaloperonospora arabidopsidis genome.</title>
        <authorList>
            <person name="Baxter L."/>
            <person name="Tripathy S."/>
            <person name="Ishaque N."/>
            <person name="Boot N."/>
            <person name="Cabral A."/>
            <person name="Kemen E."/>
            <person name="Thines M."/>
            <person name="Ah-Fong A."/>
            <person name="Anderson R."/>
            <person name="Badejoko W."/>
            <person name="Bittner-Eddy P."/>
            <person name="Boore J.L."/>
            <person name="Chibucos M.C."/>
            <person name="Coates M."/>
            <person name="Dehal P."/>
            <person name="Delehaunty K."/>
            <person name="Dong S."/>
            <person name="Downton P."/>
            <person name="Dumas B."/>
            <person name="Fabro G."/>
            <person name="Fronick C."/>
            <person name="Fuerstenberg S.I."/>
            <person name="Fulton L."/>
            <person name="Gaulin E."/>
            <person name="Govers F."/>
            <person name="Hughes L."/>
            <person name="Humphray S."/>
            <person name="Jiang R.H."/>
            <person name="Judelson H."/>
            <person name="Kamoun S."/>
            <person name="Kyung K."/>
            <person name="Meijer H."/>
            <person name="Minx P."/>
            <person name="Morris P."/>
            <person name="Nelson J."/>
            <person name="Phuntumart V."/>
            <person name="Qutob D."/>
            <person name="Rehmany A."/>
            <person name="Rougon-Cardoso A."/>
            <person name="Ryden P."/>
            <person name="Torto-Alalibo T."/>
            <person name="Studholme D."/>
            <person name="Wang Y."/>
            <person name="Win J."/>
            <person name="Wood J."/>
            <person name="Clifton S.W."/>
            <person name="Rogers J."/>
            <person name="Van den Ackerveken G."/>
            <person name="Jones J.D."/>
            <person name="McDowell J.M."/>
            <person name="Beynon J."/>
            <person name="Tyler B.M."/>
        </authorList>
    </citation>
    <scope>NUCLEOTIDE SEQUENCE [LARGE SCALE GENOMIC DNA]</scope>
    <source>
        <strain evidence="3">Emoy2</strain>
    </source>
</reference>
<dbReference type="VEuPathDB" id="FungiDB:HpaG813878"/>
<feature type="region of interest" description="Disordered" evidence="1">
    <location>
        <begin position="73"/>
        <end position="132"/>
    </location>
</feature>
<dbReference type="EnsemblProtists" id="HpaT813878">
    <property type="protein sequence ID" value="HpaP813878"/>
    <property type="gene ID" value="HpaG813878"/>
</dbReference>
<dbReference type="EMBL" id="ABWE02002965">
    <property type="status" value="NOT_ANNOTATED_CDS"/>
    <property type="molecule type" value="Genomic_DNA"/>
</dbReference>
<reference evidence="2" key="2">
    <citation type="submission" date="2015-06" db="UniProtKB">
        <authorList>
            <consortium name="EnsemblProtists"/>
        </authorList>
    </citation>
    <scope>IDENTIFICATION</scope>
    <source>
        <strain evidence="2">Emoy2</strain>
    </source>
</reference>
<dbReference type="InParanoid" id="M4C460"/>
<name>M4C460_HYAAE</name>
<sequence length="218" mass="23462">MAFTPRRTGTLILVLDELHERGRYRDPIPESCSSFSPHCSWTRRAFFKSWYEVTKSAWKAIRRYKEVIRVPTELSSSDGGGPTCESARSTEGAWLSTTRPRPVAGRGAGSSRTITSTSTPASAATTTTVSVGRSAGTSSVSAMDVHESTTKSSGPFFGHGRDVSLLDSRFANVGRTKVGGDAGGHSWEVDRLYGIISNSGFGHRGVRYLVNGCLVHAT</sequence>
<keyword evidence="3" id="KW-1185">Reference proteome</keyword>
<organism evidence="2 3">
    <name type="scientific">Hyaloperonospora arabidopsidis (strain Emoy2)</name>
    <name type="common">Downy mildew agent</name>
    <name type="synonym">Peronospora arabidopsidis</name>
    <dbReference type="NCBI Taxonomy" id="559515"/>
    <lineage>
        <taxon>Eukaryota</taxon>
        <taxon>Sar</taxon>
        <taxon>Stramenopiles</taxon>
        <taxon>Oomycota</taxon>
        <taxon>Peronosporomycetes</taxon>
        <taxon>Peronosporales</taxon>
        <taxon>Peronosporaceae</taxon>
        <taxon>Hyaloperonospora</taxon>
    </lineage>
</organism>
<dbReference type="Proteomes" id="UP000011713">
    <property type="component" value="Unassembled WGS sequence"/>
</dbReference>
<accession>M4C460</accession>
<dbReference type="AlphaFoldDB" id="M4C460"/>
<evidence type="ECO:0000313" key="2">
    <source>
        <dbReference type="EnsemblProtists" id="HpaP813878"/>
    </source>
</evidence>